<evidence type="ECO:0000256" key="2">
    <source>
        <dbReference type="ARBA" id="ARBA00011032"/>
    </source>
</evidence>
<evidence type="ECO:0000256" key="8">
    <source>
        <dbReference type="ARBA" id="ARBA00049934"/>
    </source>
</evidence>
<comment type="caution">
    <text evidence="10">The sequence shown here is derived from an EMBL/GenBank/DDBJ whole genome shotgun (WGS) entry which is preliminary data.</text>
</comment>
<sequence length="579" mass="62629">MHGWTGNILNVDLTSGRIWRSKIPEHFLHEYLGGRGLGVRLMRGAYRLDPFDPEMPLIFAVGPLCGTPAPTAARLAVVSRSPLTGTIYDCSAGGRFAWRLKAAGVDVLRIIGRSAAPVVLSIKGENAELLPAAELWGKRVKETVALLAEHGSVAAIGPAGENGVLYANIMMGEGNSVGRGGLGAVMGAKGLKAVTVNGDAKLVIADPDRFDHARADVMRLFRASPVIFGELGIAEFGTPALVDLMRQRRMAPTENFRKTVFAASENYSGPAIKRDFQAKKDGCYGCPIQCKKSTPKGEHLPEYETVSHFGGLNGIADLSAIVKANTLCNELGMDTITVAATISAWGEAHGRFPVAEELSGLLEDAAFRRGDGEALALGSRRLAEELGRPELSMSVKSLELPAYDPRGAYGMALAYCTSNRGGCHLRAYPISHEILRKPVPTDRFSFSGKARIIKIAEDTNAAVDSLVACKFSFFGATLEEYAELLSATTGVEYTPQSLKEIGDRICLTERFYNCANGFTISDDLLPERFFSEAGSSGEGIEVPAIDRSRFDEELQKYYRIRGLTSQGTFEDSHWLERQP</sequence>
<dbReference type="InterPro" id="IPR036021">
    <property type="entry name" value="Tungsten_al_ferr_oxy-like_C"/>
</dbReference>
<dbReference type="Gene3D" id="1.10.599.10">
    <property type="entry name" value="Aldehyde Ferredoxin Oxidoreductase Protein, subunit A, domain 3"/>
    <property type="match status" value="1"/>
</dbReference>
<dbReference type="SUPFAM" id="SSF56228">
    <property type="entry name" value="Aldehyde ferredoxin oxidoreductase, N-terminal domain"/>
    <property type="match status" value="1"/>
</dbReference>
<evidence type="ECO:0000256" key="7">
    <source>
        <dbReference type="ARBA" id="ARBA00023014"/>
    </source>
</evidence>
<dbReference type="PANTHER" id="PTHR30038">
    <property type="entry name" value="ALDEHYDE FERREDOXIN OXIDOREDUCTASE"/>
    <property type="match status" value="1"/>
</dbReference>
<evidence type="ECO:0000256" key="4">
    <source>
        <dbReference type="ARBA" id="ARBA00022723"/>
    </source>
</evidence>
<dbReference type="AlphaFoldDB" id="A0AAW4KXV2"/>
<organism evidence="10 11">
    <name type="scientific">Geoanaerobacter pelophilus</name>
    <dbReference type="NCBI Taxonomy" id="60036"/>
    <lineage>
        <taxon>Bacteria</taxon>
        <taxon>Pseudomonadati</taxon>
        <taxon>Thermodesulfobacteriota</taxon>
        <taxon>Desulfuromonadia</taxon>
        <taxon>Geobacterales</taxon>
        <taxon>Geobacteraceae</taxon>
        <taxon>Geoanaerobacter</taxon>
    </lineage>
</organism>
<dbReference type="Gene3D" id="3.60.9.10">
    <property type="entry name" value="Aldehyde ferredoxin oxidoreductase, N-terminal domain"/>
    <property type="match status" value="1"/>
</dbReference>
<protein>
    <submittedName>
        <fullName evidence="10">Aldehyde ferredoxin oxidoreductase family protein</fullName>
    </submittedName>
</protein>
<evidence type="ECO:0000256" key="3">
    <source>
        <dbReference type="ARBA" id="ARBA00022485"/>
    </source>
</evidence>
<dbReference type="PANTHER" id="PTHR30038:SF0">
    <property type="entry name" value="TUNGSTEN-CONTAINING ALDEHYDE FERREDOXIN OXIDOREDUCTASE"/>
    <property type="match status" value="1"/>
</dbReference>
<dbReference type="InterPro" id="IPR001203">
    <property type="entry name" value="OxRdtase_Ald_Fedxn_C"/>
</dbReference>
<evidence type="ECO:0000256" key="1">
    <source>
        <dbReference type="ARBA" id="ARBA00001966"/>
    </source>
</evidence>
<dbReference type="InterPro" id="IPR013985">
    <property type="entry name" value="Ald_Fedxn_OxRdtase_dom3"/>
</dbReference>
<dbReference type="GO" id="GO:0009055">
    <property type="term" value="F:electron transfer activity"/>
    <property type="evidence" value="ECO:0007669"/>
    <property type="project" value="InterPro"/>
</dbReference>
<evidence type="ECO:0000259" key="9">
    <source>
        <dbReference type="SMART" id="SM00790"/>
    </source>
</evidence>
<keyword evidence="6" id="KW-0408">Iron</keyword>
<keyword evidence="3" id="KW-0004">4Fe-4S</keyword>
<dbReference type="Gene3D" id="1.10.569.10">
    <property type="entry name" value="Aldehyde Ferredoxin Oxidoreductase Protein, subunit A, domain 2"/>
    <property type="match status" value="1"/>
</dbReference>
<dbReference type="GO" id="GO:0051539">
    <property type="term" value="F:4 iron, 4 sulfur cluster binding"/>
    <property type="evidence" value="ECO:0007669"/>
    <property type="project" value="UniProtKB-KW"/>
</dbReference>
<dbReference type="Pfam" id="PF01314">
    <property type="entry name" value="AFOR_C"/>
    <property type="match status" value="1"/>
</dbReference>
<keyword evidence="5" id="KW-0560">Oxidoreductase</keyword>
<dbReference type="SMART" id="SM00790">
    <property type="entry name" value="AFOR_N"/>
    <property type="match status" value="1"/>
</dbReference>
<dbReference type="InterPro" id="IPR013984">
    <property type="entry name" value="Ald_Fedxn_OxRdtase_dom2"/>
</dbReference>
<dbReference type="GO" id="GO:0046872">
    <property type="term" value="F:metal ion binding"/>
    <property type="evidence" value="ECO:0007669"/>
    <property type="project" value="UniProtKB-KW"/>
</dbReference>
<keyword evidence="7" id="KW-0411">Iron-sulfur</keyword>
<dbReference type="Proteomes" id="UP000811899">
    <property type="component" value="Unassembled WGS sequence"/>
</dbReference>
<evidence type="ECO:0000256" key="5">
    <source>
        <dbReference type="ARBA" id="ARBA00023002"/>
    </source>
</evidence>
<dbReference type="InterPro" id="IPR051919">
    <property type="entry name" value="W-dependent_AOR"/>
</dbReference>
<dbReference type="GO" id="GO:0016625">
    <property type="term" value="F:oxidoreductase activity, acting on the aldehyde or oxo group of donors, iron-sulfur protein as acceptor"/>
    <property type="evidence" value="ECO:0007669"/>
    <property type="project" value="InterPro"/>
</dbReference>
<evidence type="ECO:0000256" key="6">
    <source>
        <dbReference type="ARBA" id="ARBA00023004"/>
    </source>
</evidence>
<comment type="cofactor">
    <cofactor evidence="1">
        <name>[4Fe-4S] cluster</name>
        <dbReference type="ChEBI" id="CHEBI:49883"/>
    </cofactor>
</comment>
<gene>
    <name evidence="10" type="ORF">KI809_02600</name>
</gene>
<feature type="domain" description="Aldehyde ferredoxin oxidoreductase N-terminal" evidence="9">
    <location>
        <begin position="4"/>
        <end position="200"/>
    </location>
</feature>
<accession>A0AAW4KXV2</accession>
<proteinExistence type="inferred from homology"/>
<comment type="cofactor">
    <cofactor evidence="8">
        <name>tungstopterin</name>
        <dbReference type="ChEBI" id="CHEBI:30402"/>
    </cofactor>
</comment>
<dbReference type="InterPro" id="IPR036503">
    <property type="entry name" value="Ald_Fedxn_OxRdtase_N_sf"/>
</dbReference>
<reference evidence="10 11" key="1">
    <citation type="submission" date="2021-05" db="EMBL/GenBank/DDBJ databases">
        <title>The draft genome of Geobacter pelophilus DSM 12255.</title>
        <authorList>
            <person name="Xu Z."/>
            <person name="Masuda Y."/>
            <person name="Itoh H."/>
            <person name="Senoo K."/>
        </authorList>
    </citation>
    <scope>NUCLEOTIDE SEQUENCE [LARGE SCALE GENOMIC DNA]</scope>
    <source>
        <strain evidence="10 11">DSM 12255</strain>
    </source>
</reference>
<dbReference type="RefSeq" id="WP_214169945.1">
    <property type="nucleotide sequence ID" value="NZ_JAHCVJ010000001.1"/>
</dbReference>
<comment type="similarity">
    <text evidence="2">Belongs to the AOR/FOR family.</text>
</comment>
<dbReference type="EMBL" id="JAHCVJ010000001">
    <property type="protein sequence ID" value="MBT0663179.1"/>
    <property type="molecule type" value="Genomic_DNA"/>
</dbReference>
<keyword evidence="4" id="KW-0479">Metal-binding</keyword>
<dbReference type="SUPFAM" id="SSF48310">
    <property type="entry name" value="Aldehyde ferredoxin oxidoreductase, C-terminal domains"/>
    <property type="match status" value="1"/>
</dbReference>
<evidence type="ECO:0000313" key="11">
    <source>
        <dbReference type="Proteomes" id="UP000811899"/>
    </source>
</evidence>
<dbReference type="InterPro" id="IPR013983">
    <property type="entry name" value="Ald_Fedxn_OxRdtase_N"/>
</dbReference>
<evidence type="ECO:0000313" key="10">
    <source>
        <dbReference type="EMBL" id="MBT0663179.1"/>
    </source>
</evidence>
<keyword evidence="11" id="KW-1185">Reference proteome</keyword>
<name>A0AAW4KXV2_9BACT</name>
<dbReference type="Pfam" id="PF02730">
    <property type="entry name" value="AFOR_N"/>
    <property type="match status" value="1"/>
</dbReference>